<organism evidence="1 2">
    <name type="scientific">Clostridium subterminale</name>
    <dbReference type="NCBI Taxonomy" id="1550"/>
    <lineage>
        <taxon>Bacteria</taxon>
        <taxon>Bacillati</taxon>
        <taxon>Bacillota</taxon>
        <taxon>Clostridia</taxon>
        <taxon>Eubacteriales</taxon>
        <taxon>Clostridiaceae</taxon>
        <taxon>Clostridium</taxon>
    </lineage>
</organism>
<dbReference type="EMBL" id="BAAACI010000002">
    <property type="protein sequence ID" value="GAA0771024.1"/>
    <property type="molecule type" value="Genomic_DNA"/>
</dbReference>
<evidence type="ECO:0000313" key="2">
    <source>
        <dbReference type="Proteomes" id="UP001501047"/>
    </source>
</evidence>
<name>A0ABN1KM84_CLOSU</name>
<dbReference type="PANTHER" id="PTHR40056">
    <property type="entry name" value="HYPOTHETICAL CYTOSOLIC PROTEIN"/>
    <property type="match status" value="1"/>
</dbReference>
<sequence length="208" mass="24795">MNDKERDNGAIFQDIVSKFSEMIDENIEKSIIQYDELPQYDLFLSQVKDYLNDKFQHDNFTNSILQNYIKSEVISKPEDGKKRGYTKLHLVQLVLLGYMRPVLTTDEIRSVFRLAFNDINNREDDILSWEDSFKLFSDLQKKSMDMSFIGEEQYLEKIFKKHLEKYEFNNEDKERIIMFLLVMSLVAHASNIKKLVTTLVKEFEDKYK</sequence>
<accession>A0ABN1KM84</accession>
<comment type="caution">
    <text evidence="1">The sequence shown here is derived from an EMBL/GenBank/DDBJ whole genome shotgun (WGS) entry which is preliminary data.</text>
</comment>
<dbReference type="InterPro" id="IPR014975">
    <property type="entry name" value="DUF1836"/>
</dbReference>
<evidence type="ECO:0000313" key="1">
    <source>
        <dbReference type="EMBL" id="GAA0771024.1"/>
    </source>
</evidence>
<gene>
    <name evidence="1" type="ORF">GCM10008908_14670</name>
</gene>
<dbReference type="PANTHER" id="PTHR40056:SF1">
    <property type="entry name" value="DUF1836 DOMAIN-CONTAINING PROTEIN"/>
    <property type="match status" value="1"/>
</dbReference>
<protein>
    <submittedName>
        <fullName evidence="1">DUF1836 domain-containing protein</fullName>
    </submittedName>
</protein>
<reference evidence="1 2" key="1">
    <citation type="journal article" date="2019" name="Int. J. Syst. Evol. Microbiol.">
        <title>The Global Catalogue of Microorganisms (GCM) 10K type strain sequencing project: providing services to taxonomists for standard genome sequencing and annotation.</title>
        <authorList>
            <consortium name="The Broad Institute Genomics Platform"/>
            <consortium name="The Broad Institute Genome Sequencing Center for Infectious Disease"/>
            <person name="Wu L."/>
            <person name="Ma J."/>
        </authorList>
    </citation>
    <scope>NUCLEOTIDE SEQUENCE [LARGE SCALE GENOMIC DNA]</scope>
    <source>
        <strain evidence="1 2">JCM 1417</strain>
    </source>
</reference>
<proteinExistence type="predicted"/>
<dbReference type="Pfam" id="PF08876">
    <property type="entry name" value="DUF1836"/>
    <property type="match status" value="1"/>
</dbReference>
<keyword evidence="2" id="KW-1185">Reference proteome</keyword>
<dbReference type="Proteomes" id="UP001501047">
    <property type="component" value="Unassembled WGS sequence"/>
</dbReference>